<keyword evidence="4 5" id="KW-0472">Membrane</keyword>
<accession>A0A8K0WMI3</accession>
<comment type="caution">
    <text evidence="7">The sequence shown here is derived from an EMBL/GenBank/DDBJ whole genome shotgun (WGS) entry which is preliminary data.</text>
</comment>
<feature type="transmembrane region" description="Helical" evidence="5">
    <location>
        <begin position="518"/>
        <end position="537"/>
    </location>
</feature>
<dbReference type="PANTHER" id="PTHR23501:SF33">
    <property type="entry name" value="MAJOR FACILITATOR SUPERFAMILY (MFS) PROFILE DOMAIN-CONTAINING PROTEIN"/>
    <property type="match status" value="1"/>
</dbReference>
<keyword evidence="2 5" id="KW-0812">Transmembrane</keyword>
<name>A0A8K0WMI3_9HYPO</name>
<keyword evidence="3 5" id="KW-1133">Transmembrane helix</keyword>
<evidence type="ECO:0000313" key="7">
    <source>
        <dbReference type="EMBL" id="KAH7310578.1"/>
    </source>
</evidence>
<proteinExistence type="predicted"/>
<feature type="transmembrane region" description="Helical" evidence="5">
    <location>
        <begin position="142"/>
        <end position="165"/>
    </location>
</feature>
<feature type="transmembrane region" description="Helical" evidence="5">
    <location>
        <begin position="113"/>
        <end position="130"/>
    </location>
</feature>
<reference evidence="7" key="1">
    <citation type="journal article" date="2021" name="Nat. Commun.">
        <title>Genetic determinants of endophytism in the Arabidopsis root mycobiome.</title>
        <authorList>
            <person name="Mesny F."/>
            <person name="Miyauchi S."/>
            <person name="Thiergart T."/>
            <person name="Pickel B."/>
            <person name="Atanasova L."/>
            <person name="Karlsson M."/>
            <person name="Huettel B."/>
            <person name="Barry K.W."/>
            <person name="Haridas S."/>
            <person name="Chen C."/>
            <person name="Bauer D."/>
            <person name="Andreopoulos W."/>
            <person name="Pangilinan J."/>
            <person name="LaButti K."/>
            <person name="Riley R."/>
            <person name="Lipzen A."/>
            <person name="Clum A."/>
            <person name="Drula E."/>
            <person name="Henrissat B."/>
            <person name="Kohler A."/>
            <person name="Grigoriev I.V."/>
            <person name="Martin F.M."/>
            <person name="Hacquard S."/>
        </authorList>
    </citation>
    <scope>NUCLEOTIDE SEQUENCE</scope>
    <source>
        <strain evidence="7">MPI-CAGE-CH-0235</strain>
    </source>
</reference>
<dbReference type="Proteomes" id="UP000813444">
    <property type="component" value="Unassembled WGS sequence"/>
</dbReference>
<dbReference type="GO" id="GO:0000329">
    <property type="term" value="C:fungal-type vacuole membrane"/>
    <property type="evidence" value="ECO:0007669"/>
    <property type="project" value="TreeGrafter"/>
</dbReference>
<dbReference type="Gene3D" id="1.20.1250.20">
    <property type="entry name" value="MFS general substrate transporter like domains"/>
    <property type="match status" value="1"/>
</dbReference>
<dbReference type="PANTHER" id="PTHR23501">
    <property type="entry name" value="MAJOR FACILITATOR SUPERFAMILY"/>
    <property type="match status" value="1"/>
</dbReference>
<protein>
    <submittedName>
        <fullName evidence="7">Major facilitator superfamily domain-containing protein</fullName>
    </submittedName>
</protein>
<feature type="transmembrane region" description="Helical" evidence="5">
    <location>
        <begin position="315"/>
        <end position="335"/>
    </location>
</feature>
<dbReference type="InterPro" id="IPR020846">
    <property type="entry name" value="MFS_dom"/>
</dbReference>
<dbReference type="SUPFAM" id="SSF103473">
    <property type="entry name" value="MFS general substrate transporter"/>
    <property type="match status" value="1"/>
</dbReference>
<feature type="transmembrane region" description="Helical" evidence="5">
    <location>
        <begin position="381"/>
        <end position="398"/>
    </location>
</feature>
<dbReference type="EMBL" id="JAGPNK010000012">
    <property type="protein sequence ID" value="KAH7310578.1"/>
    <property type="molecule type" value="Genomic_DNA"/>
</dbReference>
<evidence type="ECO:0000256" key="4">
    <source>
        <dbReference type="ARBA" id="ARBA00023136"/>
    </source>
</evidence>
<feature type="transmembrane region" description="Helical" evidence="5">
    <location>
        <begin position="410"/>
        <end position="432"/>
    </location>
</feature>
<evidence type="ECO:0000256" key="2">
    <source>
        <dbReference type="ARBA" id="ARBA00022692"/>
    </source>
</evidence>
<feature type="transmembrane region" description="Helical" evidence="5">
    <location>
        <begin position="444"/>
        <end position="465"/>
    </location>
</feature>
<feature type="transmembrane region" description="Helical" evidence="5">
    <location>
        <begin position="243"/>
        <end position="268"/>
    </location>
</feature>
<feature type="transmembrane region" description="Helical" evidence="5">
    <location>
        <begin position="201"/>
        <end position="222"/>
    </location>
</feature>
<dbReference type="OrthoDB" id="6770063at2759"/>
<dbReference type="PROSITE" id="PS50850">
    <property type="entry name" value="MFS"/>
    <property type="match status" value="1"/>
</dbReference>
<dbReference type="Pfam" id="PF07690">
    <property type="entry name" value="MFS_1"/>
    <property type="match status" value="1"/>
</dbReference>
<dbReference type="InterPro" id="IPR011701">
    <property type="entry name" value="MFS"/>
</dbReference>
<evidence type="ECO:0000256" key="5">
    <source>
        <dbReference type="SAM" id="Phobius"/>
    </source>
</evidence>
<dbReference type="InterPro" id="IPR036259">
    <property type="entry name" value="MFS_trans_sf"/>
</dbReference>
<organism evidence="7 8">
    <name type="scientific">Stachybotrys elegans</name>
    <dbReference type="NCBI Taxonomy" id="80388"/>
    <lineage>
        <taxon>Eukaryota</taxon>
        <taxon>Fungi</taxon>
        <taxon>Dikarya</taxon>
        <taxon>Ascomycota</taxon>
        <taxon>Pezizomycotina</taxon>
        <taxon>Sordariomycetes</taxon>
        <taxon>Hypocreomycetidae</taxon>
        <taxon>Hypocreales</taxon>
        <taxon>Stachybotryaceae</taxon>
        <taxon>Stachybotrys</taxon>
    </lineage>
</organism>
<dbReference type="GO" id="GO:0015174">
    <property type="term" value="F:basic amino acid transmembrane transporter activity"/>
    <property type="evidence" value="ECO:0007669"/>
    <property type="project" value="TreeGrafter"/>
</dbReference>
<comment type="subcellular location">
    <subcellularLocation>
        <location evidence="1">Membrane</location>
        <topology evidence="1">Multi-pass membrane protein</topology>
    </subcellularLocation>
</comment>
<evidence type="ECO:0000313" key="8">
    <source>
        <dbReference type="Proteomes" id="UP000813444"/>
    </source>
</evidence>
<feature type="transmembrane region" description="Helical" evidence="5">
    <location>
        <begin position="43"/>
        <end position="68"/>
    </location>
</feature>
<evidence type="ECO:0000256" key="1">
    <source>
        <dbReference type="ARBA" id="ARBA00004141"/>
    </source>
</evidence>
<keyword evidence="8" id="KW-1185">Reference proteome</keyword>
<feature type="transmembrane region" description="Helical" evidence="5">
    <location>
        <begin position="347"/>
        <end position="369"/>
    </location>
</feature>
<gene>
    <name evidence="7" type="ORF">B0I35DRAFT_378320</name>
</gene>
<evidence type="ECO:0000256" key="3">
    <source>
        <dbReference type="ARBA" id="ARBA00022989"/>
    </source>
</evidence>
<dbReference type="AlphaFoldDB" id="A0A8K0WMI3"/>
<evidence type="ECO:0000259" key="6">
    <source>
        <dbReference type="PROSITE" id="PS50850"/>
    </source>
</evidence>
<feature type="transmembrane region" description="Helical" evidence="5">
    <location>
        <begin position="274"/>
        <end position="294"/>
    </location>
</feature>
<feature type="domain" description="Major facilitator superfamily (MFS) profile" evidence="6">
    <location>
        <begin position="48"/>
        <end position="544"/>
    </location>
</feature>
<sequence>MSTTQPPSERTPLLQDDCRSEEATLRDTEGTVRGPVENPVDTISVLGTLSVLILGVFIASADGSLVIATSPEIASEFHRLSDASWLVTAYSLGQCAFQPLYGKLSDIFGRKSALVFAYSVFLVGCGLCGIGRQYWQVIAGRAISGIGGAGMSGLVSVVIADMLPIRQVATWRSYVNVIATLGRSSGGPVGGWLVDTFGWRWAFLGQCPIALLSIALVVWRLPDNTQKNQSVEQGKDPGMKAKLARVDAFGAFLLPSTLISFFVVLDMAGKSYPWFYTASLATLTTVLASVFFWVEKNYAKEPIFPLGLVSRRDVLTANALVALQLGAQFIVFYTVPLYFRITTGMSAAAAGSHLILMVSGNMVGGIFSGHIISRTKRYKKLTLAGVLSGCTCYALMVIRWRGSTAWYDSMVTILGGLGMGITQSASFIHLAASLDAKEIAVASMSWYLSMSVGMLVGINLFNATYHASLHSFMQANLRGVKDGDQIIRGALSDISYIAKLPQDIKGLVIRSFVNTLTLTNGLALVLGVGSVGAAFAVREHELTG</sequence>